<feature type="transmembrane region" description="Helical" evidence="6">
    <location>
        <begin position="84"/>
        <end position="111"/>
    </location>
</feature>
<dbReference type="STRING" id="1111454.HMPREF1250_0901"/>
<keyword evidence="4 6" id="KW-1133">Transmembrane helix</keyword>
<dbReference type="AlphaFoldDB" id="U7UKU8"/>
<dbReference type="RefSeq" id="WP_023053619.1">
    <property type="nucleotide sequence ID" value="NZ_AWXA01000028.1"/>
</dbReference>
<dbReference type="Proteomes" id="UP000017090">
    <property type="component" value="Unassembled WGS sequence"/>
</dbReference>
<dbReference type="PANTHER" id="PTHR33931:SF2">
    <property type="entry name" value="HOLIN-LIKE PROTEIN CIDA"/>
    <property type="match status" value="1"/>
</dbReference>
<evidence type="ECO:0000256" key="4">
    <source>
        <dbReference type="ARBA" id="ARBA00022989"/>
    </source>
</evidence>
<comment type="caution">
    <text evidence="7">The sequence shown here is derived from an EMBL/GenBank/DDBJ whole genome shotgun (WGS) entry which is preliminary data.</text>
</comment>
<evidence type="ECO:0000256" key="6">
    <source>
        <dbReference type="SAM" id="Phobius"/>
    </source>
</evidence>
<gene>
    <name evidence="7" type="ORF">HMPREF1250_0901</name>
</gene>
<keyword evidence="8" id="KW-1185">Reference proteome</keyword>
<dbReference type="eggNOG" id="COG1380">
    <property type="taxonomic scope" value="Bacteria"/>
</dbReference>
<dbReference type="GO" id="GO:0005886">
    <property type="term" value="C:plasma membrane"/>
    <property type="evidence" value="ECO:0007669"/>
    <property type="project" value="UniProtKB-SubCell"/>
</dbReference>
<evidence type="ECO:0000313" key="8">
    <source>
        <dbReference type="Proteomes" id="UP000017090"/>
    </source>
</evidence>
<organism evidence="7 8">
    <name type="scientific">Megasphaera vaginalis</name>
    <name type="common">ex Srinivasan et al. 2021</name>
    <dbReference type="NCBI Taxonomy" id="1111454"/>
    <lineage>
        <taxon>Bacteria</taxon>
        <taxon>Bacillati</taxon>
        <taxon>Bacillota</taxon>
        <taxon>Negativicutes</taxon>
        <taxon>Veillonellales</taxon>
        <taxon>Veillonellaceae</taxon>
        <taxon>Megasphaera</taxon>
    </lineage>
</organism>
<name>U7UKU8_9FIRM</name>
<keyword evidence="2" id="KW-1003">Cell membrane</keyword>
<dbReference type="OrthoDB" id="3176438at2"/>
<feature type="transmembrane region" description="Helical" evidence="6">
    <location>
        <begin position="30"/>
        <end position="47"/>
    </location>
</feature>
<evidence type="ECO:0000256" key="3">
    <source>
        <dbReference type="ARBA" id="ARBA00022692"/>
    </source>
</evidence>
<evidence type="ECO:0000256" key="2">
    <source>
        <dbReference type="ARBA" id="ARBA00022475"/>
    </source>
</evidence>
<dbReference type="Pfam" id="PF03788">
    <property type="entry name" value="LrgA"/>
    <property type="match status" value="1"/>
</dbReference>
<evidence type="ECO:0000256" key="1">
    <source>
        <dbReference type="ARBA" id="ARBA00004651"/>
    </source>
</evidence>
<keyword evidence="5 6" id="KW-0472">Membrane</keyword>
<proteinExistence type="predicted"/>
<sequence length="120" mass="13564">MKYLIQFGIIITISFLGEMLHDFLPLPVPASIYGIILLFTLLHYKILHVAQIRETSMLLISIMAFLFLPATVGLLGAWDYMKSMIIPYILINILTLIIGIGGAGLFTQFILTRKKEARHD</sequence>
<keyword evidence="3 6" id="KW-0812">Transmembrane</keyword>
<reference evidence="7 8" key="1">
    <citation type="submission" date="2013-09" db="EMBL/GenBank/DDBJ databases">
        <authorList>
            <person name="Durkin A.S."/>
            <person name="Haft D.R."/>
            <person name="McCorrison J."/>
            <person name="Torralba M."/>
            <person name="Gillis M."/>
            <person name="Haft D.H."/>
            <person name="Methe B."/>
            <person name="Sutton G."/>
            <person name="Nelson K.E."/>
        </authorList>
    </citation>
    <scope>NUCLEOTIDE SEQUENCE [LARGE SCALE GENOMIC DNA]</scope>
    <source>
        <strain evidence="7 8">BV3C16-1</strain>
    </source>
</reference>
<dbReference type="PATRIC" id="fig|1111454.3.peg.1095"/>
<dbReference type="InterPro" id="IPR005538">
    <property type="entry name" value="LrgA/CidA"/>
</dbReference>
<comment type="subcellular location">
    <subcellularLocation>
        <location evidence="1">Cell membrane</location>
        <topology evidence="1">Multi-pass membrane protein</topology>
    </subcellularLocation>
</comment>
<evidence type="ECO:0000256" key="5">
    <source>
        <dbReference type="ARBA" id="ARBA00023136"/>
    </source>
</evidence>
<feature type="transmembrane region" description="Helical" evidence="6">
    <location>
        <begin position="59"/>
        <end position="78"/>
    </location>
</feature>
<evidence type="ECO:0000313" key="7">
    <source>
        <dbReference type="EMBL" id="ERT60047.1"/>
    </source>
</evidence>
<accession>U7UKU8</accession>
<protein>
    <submittedName>
        <fullName evidence="7">LrgA family protein</fullName>
    </submittedName>
</protein>
<dbReference type="EMBL" id="AWXA01000028">
    <property type="protein sequence ID" value="ERT60047.1"/>
    <property type="molecule type" value="Genomic_DNA"/>
</dbReference>
<dbReference type="PANTHER" id="PTHR33931">
    <property type="entry name" value="HOLIN-LIKE PROTEIN CIDA-RELATED"/>
    <property type="match status" value="1"/>
</dbReference>